<name>A0ABQ0A4A4_9GAMM</name>
<comment type="caution">
    <text evidence="1">The sequence shown here is derived from an EMBL/GenBank/DDBJ whole genome shotgun (WGS) entry which is preliminary data.</text>
</comment>
<organism evidence="1 2">
    <name type="scientific">Sessilibacter corallicola</name>
    <dbReference type="NCBI Taxonomy" id="2904075"/>
    <lineage>
        <taxon>Bacteria</taxon>
        <taxon>Pseudomonadati</taxon>
        <taxon>Pseudomonadota</taxon>
        <taxon>Gammaproteobacteria</taxon>
        <taxon>Cellvibrionales</taxon>
        <taxon>Cellvibrionaceae</taxon>
        <taxon>Sessilibacter</taxon>
    </lineage>
</organism>
<dbReference type="InterPro" id="IPR012469">
    <property type="entry name" value="DUF1688"/>
</dbReference>
<dbReference type="Pfam" id="PF07958">
    <property type="entry name" value="DUF1688"/>
    <property type="match status" value="1"/>
</dbReference>
<evidence type="ECO:0000313" key="1">
    <source>
        <dbReference type="EMBL" id="GAA6166490.1"/>
    </source>
</evidence>
<dbReference type="PANTHER" id="PTHR31687">
    <property type="match status" value="1"/>
</dbReference>
<sequence>MDLAPQSIEALFLPATIRERAQKIYARSLSGKTHFNIHEEKLPQTAEFVLDVIKRNYPDLNVPYHSRWRHFEVGNQYQLKAYQQEISSADSVTKAKIGLDLIIPSVLVDAGAGNTWVYRSKNSETIGRSEGLALASLDMFLSGALSGADAGNSLQTTAEGLQSMSLETFCQHFQVSESNPMNGVEGRLNLLHNLSTTLTQKEKFFPNHRPGDLVDYLLTTHPDGITAENVLSAIIESLGDIWPGRLSVGEKNLGDTWTYAPFHNETFELIPFHKLSQWISYSVIETLEMSGISVSGVEKLTGLAEYRNGGLMLDSGLISLRDNQHVDQQWSPSSELIIEWRALTVVLLDKLSLLITEKLNKTPEEFPLAKVLEGGTWAAGRELAKKRSPDMAPPINIKSDGTVF</sequence>
<accession>A0ABQ0A4A4</accession>
<dbReference type="RefSeq" id="WP_353301409.1">
    <property type="nucleotide sequence ID" value="NZ_BAABWN010000001.1"/>
</dbReference>
<proteinExistence type="predicted"/>
<dbReference type="PANTHER" id="PTHR31687:SF3">
    <property type="entry name" value="PROTEIN URG3"/>
    <property type="match status" value="1"/>
</dbReference>
<protein>
    <submittedName>
        <fullName evidence="1">URC4/urg3 family protein</fullName>
    </submittedName>
</protein>
<dbReference type="EMBL" id="BAABWN010000001">
    <property type="protein sequence ID" value="GAA6166490.1"/>
    <property type="molecule type" value="Genomic_DNA"/>
</dbReference>
<gene>
    <name evidence="1" type="ORF">NBRC116591_03000</name>
</gene>
<evidence type="ECO:0000313" key="2">
    <source>
        <dbReference type="Proteomes" id="UP001465153"/>
    </source>
</evidence>
<keyword evidence="2" id="KW-1185">Reference proteome</keyword>
<dbReference type="Proteomes" id="UP001465153">
    <property type="component" value="Unassembled WGS sequence"/>
</dbReference>
<reference evidence="1 2" key="1">
    <citation type="submission" date="2024-04" db="EMBL/GenBank/DDBJ databases">
        <title>Draft genome sequence of Sessilibacter corallicola NBRC 116591.</title>
        <authorList>
            <person name="Miyakawa T."/>
            <person name="Kusuya Y."/>
            <person name="Miura T."/>
        </authorList>
    </citation>
    <scope>NUCLEOTIDE SEQUENCE [LARGE SCALE GENOMIC DNA]</scope>
    <source>
        <strain evidence="1 2">KU-00831-HH</strain>
    </source>
</reference>